<organism evidence="7 8">
    <name type="scientific">Candidatus Daviesbacteria bacterium RIFCSPHIGHO2_12_FULL_37_11</name>
    <dbReference type="NCBI Taxonomy" id="1797777"/>
    <lineage>
        <taxon>Bacteria</taxon>
        <taxon>Candidatus Daviesiibacteriota</taxon>
    </lineage>
</organism>
<keyword evidence="2 5" id="KW-0689">Ribosomal protein</keyword>
<proteinExistence type="inferred from homology"/>
<feature type="region of interest" description="Disordered" evidence="6">
    <location>
        <begin position="68"/>
        <end position="94"/>
    </location>
</feature>
<gene>
    <name evidence="5" type="primary">rplJ</name>
    <name evidence="7" type="ORF">A3F00_03715</name>
</gene>
<comment type="subunit">
    <text evidence="5">Part of the ribosomal stalk of the 50S ribosomal subunit. The N-terminus interacts with L11 and the large rRNA to form the base of the stalk. The C-terminus forms an elongated spine to which L12 dimers bind in a sequential fashion forming a multimeric L10(L12)X complex.</text>
</comment>
<dbReference type="GO" id="GO:0005840">
    <property type="term" value="C:ribosome"/>
    <property type="evidence" value="ECO:0007669"/>
    <property type="project" value="UniProtKB-KW"/>
</dbReference>
<evidence type="ECO:0000256" key="6">
    <source>
        <dbReference type="SAM" id="MobiDB-lite"/>
    </source>
</evidence>
<evidence type="ECO:0000256" key="3">
    <source>
        <dbReference type="ARBA" id="ARBA00023274"/>
    </source>
</evidence>
<dbReference type="Gene3D" id="6.10.250.290">
    <property type="match status" value="1"/>
</dbReference>
<keyword evidence="3 5" id="KW-0687">Ribonucleoprotein</keyword>
<dbReference type="CDD" id="cd05797">
    <property type="entry name" value="Ribosomal_L10"/>
    <property type="match status" value="1"/>
</dbReference>
<dbReference type="GO" id="GO:0006412">
    <property type="term" value="P:translation"/>
    <property type="evidence" value="ECO:0007669"/>
    <property type="project" value="UniProtKB-UniRule"/>
</dbReference>
<dbReference type="InterPro" id="IPR047865">
    <property type="entry name" value="Ribosomal_uL10_bac_type"/>
</dbReference>
<dbReference type="GO" id="GO:1990904">
    <property type="term" value="C:ribonucleoprotein complex"/>
    <property type="evidence" value="ECO:0007669"/>
    <property type="project" value="UniProtKB-KW"/>
</dbReference>
<dbReference type="SUPFAM" id="SSF160369">
    <property type="entry name" value="Ribosomal protein L10-like"/>
    <property type="match status" value="1"/>
</dbReference>
<dbReference type="Gene3D" id="3.30.70.1730">
    <property type="match status" value="1"/>
</dbReference>
<evidence type="ECO:0000313" key="7">
    <source>
        <dbReference type="EMBL" id="OGE38650.1"/>
    </source>
</evidence>
<dbReference type="Proteomes" id="UP000176527">
    <property type="component" value="Unassembled WGS sequence"/>
</dbReference>
<dbReference type="InterPro" id="IPR001790">
    <property type="entry name" value="Ribosomal_uL10"/>
</dbReference>
<dbReference type="PANTHER" id="PTHR11560">
    <property type="entry name" value="39S RIBOSOMAL PROTEIN L10, MITOCHONDRIAL"/>
    <property type="match status" value="1"/>
</dbReference>
<keyword evidence="5" id="KW-0694">RNA-binding</keyword>
<dbReference type="Pfam" id="PF00466">
    <property type="entry name" value="Ribosomal_L10"/>
    <property type="match status" value="1"/>
</dbReference>
<evidence type="ECO:0000256" key="1">
    <source>
        <dbReference type="ARBA" id="ARBA00008889"/>
    </source>
</evidence>
<keyword evidence="5" id="KW-0699">rRNA-binding</keyword>
<comment type="caution">
    <text evidence="7">The sequence shown here is derived from an EMBL/GenBank/DDBJ whole genome shotgun (WGS) entry which is preliminary data.</text>
</comment>
<evidence type="ECO:0000256" key="2">
    <source>
        <dbReference type="ARBA" id="ARBA00022980"/>
    </source>
</evidence>
<accession>A0A1F5KCY6</accession>
<evidence type="ECO:0000256" key="4">
    <source>
        <dbReference type="ARBA" id="ARBA00035202"/>
    </source>
</evidence>
<dbReference type="AlphaFoldDB" id="A0A1F5KCY6"/>
<protein>
    <recommendedName>
        <fullName evidence="4 5">Large ribosomal subunit protein uL10</fullName>
    </recommendedName>
</protein>
<dbReference type="GO" id="GO:0070180">
    <property type="term" value="F:large ribosomal subunit rRNA binding"/>
    <property type="evidence" value="ECO:0007669"/>
    <property type="project" value="UniProtKB-UniRule"/>
</dbReference>
<sequence>MKTRAQKQEDVIKLTEKFGKAKSVVFADYRGLTMKQLSELRDKLYNEQAEFTVTKNTLLERAITQRHPASEARRIPLGSGSNHEMPKHQPKADRPLDEIRHDDLFSGPTATLFTYDDEISPIKLLVKALKDAGIGKIKAGFLGSNFLDEYRVISLSNLPTKDELRGQTVGILAAPLNGIVGVLQGNLRNLVYALSEIQKMKGGDAQTSS</sequence>
<dbReference type="HAMAP" id="MF_00362">
    <property type="entry name" value="Ribosomal_uL10"/>
    <property type="match status" value="1"/>
</dbReference>
<dbReference type="InterPro" id="IPR022973">
    <property type="entry name" value="Ribosomal_uL10_bac"/>
</dbReference>
<dbReference type="InterPro" id="IPR043141">
    <property type="entry name" value="Ribosomal_uL10-like_sf"/>
</dbReference>
<feature type="compositionally biased region" description="Basic and acidic residues" evidence="6">
    <location>
        <begin position="84"/>
        <end position="94"/>
    </location>
</feature>
<evidence type="ECO:0000313" key="8">
    <source>
        <dbReference type="Proteomes" id="UP000176527"/>
    </source>
</evidence>
<reference evidence="7 8" key="1">
    <citation type="journal article" date="2016" name="Nat. Commun.">
        <title>Thousands of microbial genomes shed light on interconnected biogeochemical processes in an aquifer system.</title>
        <authorList>
            <person name="Anantharaman K."/>
            <person name="Brown C.T."/>
            <person name="Hug L.A."/>
            <person name="Sharon I."/>
            <person name="Castelle C.J."/>
            <person name="Probst A.J."/>
            <person name="Thomas B.C."/>
            <person name="Singh A."/>
            <person name="Wilkins M.J."/>
            <person name="Karaoz U."/>
            <person name="Brodie E.L."/>
            <person name="Williams K.H."/>
            <person name="Hubbard S.S."/>
            <person name="Banfield J.F."/>
        </authorList>
    </citation>
    <scope>NUCLEOTIDE SEQUENCE [LARGE SCALE GENOMIC DNA]</scope>
</reference>
<dbReference type="EMBL" id="MFDE01000016">
    <property type="protein sequence ID" value="OGE38650.1"/>
    <property type="molecule type" value="Genomic_DNA"/>
</dbReference>
<name>A0A1F5KCY6_9BACT</name>
<evidence type="ECO:0000256" key="5">
    <source>
        <dbReference type="HAMAP-Rule" id="MF_00362"/>
    </source>
</evidence>
<comment type="similarity">
    <text evidence="1 5">Belongs to the universal ribosomal protein uL10 family.</text>
</comment>
<comment type="function">
    <text evidence="5">Forms part of the ribosomal stalk, playing a central role in the interaction of the ribosome with GTP-bound translation factors.</text>
</comment>